<feature type="compositionally biased region" description="Low complexity" evidence="1">
    <location>
        <begin position="148"/>
        <end position="158"/>
    </location>
</feature>
<feature type="compositionally biased region" description="Basic residues" evidence="1">
    <location>
        <begin position="27"/>
        <end position="51"/>
    </location>
</feature>
<dbReference type="EMBL" id="JAUSUT010000001">
    <property type="protein sequence ID" value="MDQ0381515.1"/>
    <property type="molecule type" value="Genomic_DNA"/>
</dbReference>
<feature type="compositionally biased region" description="Basic residues" evidence="1">
    <location>
        <begin position="162"/>
        <end position="185"/>
    </location>
</feature>
<name>A0ABU0F1Q3_9PSEU</name>
<feature type="region of interest" description="Disordered" evidence="1">
    <location>
        <begin position="111"/>
        <end position="131"/>
    </location>
</feature>
<protein>
    <submittedName>
        <fullName evidence="2">Uncharacterized protein</fullName>
    </submittedName>
</protein>
<gene>
    <name evidence="2" type="ORF">FB470_005509</name>
</gene>
<dbReference type="Proteomes" id="UP001229651">
    <property type="component" value="Unassembled WGS sequence"/>
</dbReference>
<keyword evidence="3" id="KW-1185">Reference proteome</keyword>
<feature type="region of interest" description="Disordered" evidence="1">
    <location>
        <begin position="1"/>
        <end position="92"/>
    </location>
</feature>
<accession>A0ABU0F1Q3</accession>
<feature type="compositionally biased region" description="Basic and acidic residues" evidence="1">
    <location>
        <begin position="119"/>
        <end position="130"/>
    </location>
</feature>
<proteinExistence type="predicted"/>
<evidence type="ECO:0000256" key="1">
    <source>
        <dbReference type="SAM" id="MobiDB-lite"/>
    </source>
</evidence>
<comment type="caution">
    <text evidence="2">The sequence shown here is derived from an EMBL/GenBank/DDBJ whole genome shotgun (WGS) entry which is preliminary data.</text>
</comment>
<feature type="compositionally biased region" description="Basic and acidic residues" evidence="1">
    <location>
        <begin position="193"/>
        <end position="205"/>
    </location>
</feature>
<sequence>MGLDVGQLLGRSAGSAGRAGPGDRGPRVRRHLVRRSTRFGRVHPRRPRARRAGRESGWAPPSHSCPLARPPRPRWPPRPRGPSTTSVMRGWYSHSGLPTSSVRGLARLRVPSSASPHPLARERPVTHDGGFHQLPLSGRERTRQTAALVPAPAAAPDADTARRRRSEQRGARRRDLRMAGTRRRPGAAPARAEPGRHGRAGRERPPVVFDKMGYPDRTGSARACGWDSTVVDSIAAQGRPEDLPAVACAVFD</sequence>
<reference evidence="2 3" key="1">
    <citation type="submission" date="2023-07" db="EMBL/GenBank/DDBJ databases">
        <title>Sequencing the genomes of 1000 actinobacteria strains.</title>
        <authorList>
            <person name="Klenk H.-P."/>
        </authorList>
    </citation>
    <scope>NUCLEOTIDE SEQUENCE [LARGE SCALE GENOMIC DNA]</scope>
    <source>
        <strain evidence="2 3">DSM 45805</strain>
    </source>
</reference>
<evidence type="ECO:0000313" key="3">
    <source>
        <dbReference type="Proteomes" id="UP001229651"/>
    </source>
</evidence>
<feature type="region of interest" description="Disordered" evidence="1">
    <location>
        <begin position="148"/>
        <end position="221"/>
    </location>
</feature>
<organism evidence="2 3">
    <name type="scientific">Amycolatopsis thermophila</name>
    <dbReference type="NCBI Taxonomy" id="206084"/>
    <lineage>
        <taxon>Bacteria</taxon>
        <taxon>Bacillati</taxon>
        <taxon>Actinomycetota</taxon>
        <taxon>Actinomycetes</taxon>
        <taxon>Pseudonocardiales</taxon>
        <taxon>Pseudonocardiaceae</taxon>
        <taxon>Amycolatopsis</taxon>
    </lineage>
</organism>
<evidence type="ECO:0000313" key="2">
    <source>
        <dbReference type="EMBL" id="MDQ0381515.1"/>
    </source>
</evidence>